<comment type="caution">
    <text evidence="6">Lacks conserved residue(s) required for the propagation of feature annotation.</text>
</comment>
<evidence type="ECO:0000256" key="2">
    <source>
        <dbReference type="ARBA" id="ARBA00022552"/>
    </source>
</evidence>
<dbReference type="Pfam" id="PF02527">
    <property type="entry name" value="GidB"/>
    <property type="match status" value="1"/>
</dbReference>
<feature type="binding site" evidence="6">
    <location>
        <position position="146"/>
    </location>
    <ligand>
        <name>S-adenosyl-L-methionine</name>
        <dbReference type="ChEBI" id="CHEBI:59789"/>
    </ligand>
</feature>
<dbReference type="GO" id="GO:0070043">
    <property type="term" value="F:rRNA (guanine-N7-)-methyltransferase activity"/>
    <property type="evidence" value="ECO:0007669"/>
    <property type="project" value="UniProtKB-UniRule"/>
</dbReference>
<dbReference type="SUPFAM" id="SSF53335">
    <property type="entry name" value="S-adenosyl-L-methionine-dependent methyltransferases"/>
    <property type="match status" value="1"/>
</dbReference>
<dbReference type="GO" id="GO:0005829">
    <property type="term" value="C:cytosol"/>
    <property type="evidence" value="ECO:0007669"/>
    <property type="project" value="TreeGrafter"/>
</dbReference>
<dbReference type="AlphaFoldDB" id="A0A947D649"/>
<dbReference type="Gene3D" id="3.40.50.150">
    <property type="entry name" value="Vaccinia Virus protein VP39"/>
    <property type="match status" value="1"/>
</dbReference>
<comment type="caution">
    <text evidence="7">The sequence shown here is derived from an EMBL/GenBank/DDBJ whole genome shotgun (WGS) entry which is preliminary data.</text>
</comment>
<dbReference type="EMBL" id="JAHHZF010000007">
    <property type="protein sequence ID" value="MBT9290859.1"/>
    <property type="molecule type" value="Genomic_DNA"/>
</dbReference>
<dbReference type="InterPro" id="IPR003682">
    <property type="entry name" value="rRNA_ssu_MeTfrase_G"/>
</dbReference>
<evidence type="ECO:0000256" key="6">
    <source>
        <dbReference type="HAMAP-Rule" id="MF_00074"/>
    </source>
</evidence>
<dbReference type="NCBIfam" id="TIGR00138">
    <property type="entry name" value="rsmG_gidB"/>
    <property type="match status" value="1"/>
</dbReference>
<proteinExistence type="inferred from homology"/>
<comment type="function">
    <text evidence="6">Specifically methylates the N7 position of guanine in position 527 of 16S rRNA.</text>
</comment>
<name>A0A947D649_9HYPH</name>
<comment type="catalytic activity">
    <reaction evidence="6">
        <text>guanosine(527) in 16S rRNA + S-adenosyl-L-methionine = N(7)-methylguanosine(527) in 16S rRNA + S-adenosyl-L-homocysteine</text>
        <dbReference type="Rhea" id="RHEA:42732"/>
        <dbReference type="Rhea" id="RHEA-COMP:10209"/>
        <dbReference type="Rhea" id="RHEA-COMP:10210"/>
        <dbReference type="ChEBI" id="CHEBI:57856"/>
        <dbReference type="ChEBI" id="CHEBI:59789"/>
        <dbReference type="ChEBI" id="CHEBI:74269"/>
        <dbReference type="ChEBI" id="CHEBI:74480"/>
        <dbReference type="EC" id="2.1.1.170"/>
    </reaction>
</comment>
<evidence type="ECO:0000256" key="3">
    <source>
        <dbReference type="ARBA" id="ARBA00022603"/>
    </source>
</evidence>
<dbReference type="Proteomes" id="UP000766595">
    <property type="component" value="Unassembled WGS sequence"/>
</dbReference>
<dbReference type="EC" id="2.1.1.170" evidence="6"/>
<evidence type="ECO:0000313" key="7">
    <source>
        <dbReference type="EMBL" id="MBT9290859.1"/>
    </source>
</evidence>
<feature type="binding site" evidence="6">
    <location>
        <begin position="129"/>
        <end position="130"/>
    </location>
    <ligand>
        <name>S-adenosyl-L-methionine</name>
        <dbReference type="ChEBI" id="CHEBI:59789"/>
    </ligand>
</feature>
<keyword evidence="8" id="KW-1185">Reference proteome</keyword>
<evidence type="ECO:0000256" key="5">
    <source>
        <dbReference type="ARBA" id="ARBA00022691"/>
    </source>
</evidence>
<dbReference type="RefSeq" id="WP_261969441.1">
    <property type="nucleotide sequence ID" value="NZ_JAHHZF010000007.1"/>
</dbReference>
<protein>
    <recommendedName>
        <fullName evidence="6">Ribosomal RNA small subunit methyltransferase G</fullName>
        <ecNumber evidence="6">2.1.1.170</ecNumber>
    </recommendedName>
    <alternativeName>
        <fullName evidence="6">16S rRNA 7-methylguanosine methyltransferase</fullName>
        <shortName evidence="6">16S rRNA m7G methyltransferase</shortName>
    </alternativeName>
</protein>
<comment type="similarity">
    <text evidence="6">Belongs to the methyltransferase superfamily. RNA methyltransferase RsmG family.</text>
</comment>
<comment type="subcellular location">
    <subcellularLocation>
        <location evidence="6">Cytoplasm</location>
    </subcellularLocation>
</comment>
<dbReference type="PANTHER" id="PTHR31760:SF0">
    <property type="entry name" value="S-ADENOSYL-L-METHIONINE-DEPENDENT METHYLTRANSFERASES SUPERFAMILY PROTEIN"/>
    <property type="match status" value="1"/>
</dbReference>
<keyword evidence="3 6" id="KW-0489">Methyltransferase</keyword>
<evidence type="ECO:0000256" key="4">
    <source>
        <dbReference type="ARBA" id="ARBA00022679"/>
    </source>
</evidence>
<reference evidence="7 8" key="1">
    <citation type="submission" date="2021-06" db="EMBL/GenBank/DDBJ databases">
        <authorList>
            <person name="Grouzdev D.S."/>
            <person name="Koziaeva V."/>
        </authorList>
    </citation>
    <scope>NUCLEOTIDE SEQUENCE [LARGE SCALE GENOMIC DNA]</scope>
    <source>
        <strain evidence="7 8">22</strain>
    </source>
</reference>
<sequence length="220" mass="23366">MSPTLPETDAALDAVMPVSRETRERLAVYVALLTKWQKSQNLVAPATLPKVWSRHVADSLQVHATLPDVLRWADIGSGAGFPGLVTAICLAGRPGAVVHLVESNKGKAAFLRTVARETGAPATVHADRIETVLPSLAGAVEGLSARALAPLVDLCRMVHPLMRPGVRALFHKGQDFASELADATQSWDLDVVERPSRIDPAGRLILISGMSPKPLSGAGR</sequence>
<organism evidence="7 8">
    <name type="scientific">Prosthecodimorpha staleyi</name>
    <dbReference type="NCBI Taxonomy" id="2840188"/>
    <lineage>
        <taxon>Bacteria</taxon>
        <taxon>Pseudomonadati</taxon>
        <taxon>Pseudomonadota</taxon>
        <taxon>Alphaproteobacteria</taxon>
        <taxon>Hyphomicrobiales</taxon>
        <taxon>Ancalomicrobiaceae</taxon>
        <taxon>Prosthecodimorpha</taxon>
    </lineage>
</organism>
<gene>
    <name evidence="6 7" type="primary">rsmG</name>
    <name evidence="7" type="ORF">KL771_15430</name>
</gene>
<dbReference type="HAMAP" id="MF_00074">
    <property type="entry name" value="16SrRNA_methyltr_G"/>
    <property type="match status" value="1"/>
</dbReference>
<feature type="binding site" evidence="6">
    <location>
        <position position="81"/>
    </location>
    <ligand>
        <name>S-adenosyl-L-methionine</name>
        <dbReference type="ChEBI" id="CHEBI:59789"/>
    </ligand>
</feature>
<accession>A0A947D649</accession>
<keyword evidence="2 6" id="KW-0698">rRNA processing</keyword>
<keyword evidence="5 6" id="KW-0949">S-adenosyl-L-methionine</keyword>
<evidence type="ECO:0000313" key="8">
    <source>
        <dbReference type="Proteomes" id="UP000766595"/>
    </source>
</evidence>
<evidence type="ECO:0000256" key="1">
    <source>
        <dbReference type="ARBA" id="ARBA00022490"/>
    </source>
</evidence>
<dbReference type="PANTHER" id="PTHR31760">
    <property type="entry name" value="S-ADENOSYL-L-METHIONINE-DEPENDENT METHYLTRANSFERASES SUPERFAMILY PROTEIN"/>
    <property type="match status" value="1"/>
</dbReference>
<dbReference type="InterPro" id="IPR029063">
    <property type="entry name" value="SAM-dependent_MTases_sf"/>
</dbReference>
<feature type="binding site" evidence="6">
    <location>
        <position position="76"/>
    </location>
    <ligand>
        <name>S-adenosyl-L-methionine</name>
        <dbReference type="ChEBI" id="CHEBI:59789"/>
    </ligand>
</feature>
<keyword evidence="1 6" id="KW-0963">Cytoplasm</keyword>
<keyword evidence="4 6" id="KW-0808">Transferase</keyword>